<dbReference type="EMBL" id="BAABXL010000001">
    <property type="protein sequence ID" value="GAA6267143.1"/>
    <property type="molecule type" value="Genomic_DNA"/>
</dbReference>
<feature type="transmembrane region" description="Helical" evidence="2">
    <location>
        <begin position="432"/>
        <end position="455"/>
    </location>
</feature>
<dbReference type="Proteomes" id="UP001600894">
    <property type="component" value="Unassembled WGS sequence"/>
</dbReference>
<reference evidence="3 4" key="1">
    <citation type="submission" date="2024-04" db="EMBL/GenBank/DDBJ databases">
        <title>Defined microbial consortia suppress multidrug-resistant proinflammatory Enterobacteriaceae via ecological control.</title>
        <authorList>
            <person name="Furuichi M."/>
            <person name="Kawaguchi T."/>
            <person name="Pust M."/>
            <person name="Yasuma K."/>
            <person name="Plichta D."/>
            <person name="Hasegawa N."/>
            <person name="Ohya T."/>
            <person name="Bhattarai S."/>
            <person name="Sasajima S."/>
            <person name="Aoto Y."/>
            <person name="Tuganbaev T."/>
            <person name="Yaginuma M."/>
            <person name="Ueda M."/>
            <person name="Okahashi N."/>
            <person name="Amafuji K."/>
            <person name="Kiridooshi Y."/>
            <person name="Sugita K."/>
            <person name="Strazar M."/>
            <person name="Skelly A."/>
            <person name="Suda W."/>
            <person name="Hattori M."/>
            <person name="Nakamoto N."/>
            <person name="Caballero S."/>
            <person name="Norman J."/>
            <person name="Olle B."/>
            <person name="Tanoue T."/>
            <person name="Arita M."/>
            <person name="Bucci V."/>
            <person name="Atarashi K."/>
            <person name="Xavier R."/>
            <person name="Honda K."/>
        </authorList>
    </citation>
    <scope>NUCLEOTIDE SEQUENCE [LARGE SCALE GENOMIC DNA]</scope>
    <source>
        <strain evidence="4">f13</strain>
    </source>
</reference>
<feature type="transmembrane region" description="Helical" evidence="2">
    <location>
        <begin position="56"/>
        <end position="73"/>
    </location>
</feature>
<evidence type="ECO:0000313" key="3">
    <source>
        <dbReference type="EMBL" id="GAA6267143.1"/>
    </source>
</evidence>
<feature type="transmembrane region" description="Helical" evidence="2">
    <location>
        <begin position="271"/>
        <end position="288"/>
    </location>
</feature>
<evidence type="ECO:0000313" key="4">
    <source>
        <dbReference type="Proteomes" id="UP001600894"/>
    </source>
</evidence>
<evidence type="ECO:0000256" key="1">
    <source>
        <dbReference type="SAM" id="MobiDB-lite"/>
    </source>
</evidence>
<gene>
    <name evidence="3" type="ORF">F130042H8_02030</name>
</gene>
<organism evidence="3 4">
    <name type="scientific">Enterocloster alcoholdehydrogenati</name>
    <dbReference type="NCBI Taxonomy" id="2547410"/>
    <lineage>
        <taxon>Bacteria</taxon>
        <taxon>Bacillati</taxon>
        <taxon>Bacillota</taxon>
        <taxon>Clostridia</taxon>
        <taxon>Lachnospirales</taxon>
        <taxon>Lachnospiraceae</taxon>
        <taxon>Enterocloster</taxon>
    </lineage>
</organism>
<evidence type="ECO:0000256" key="2">
    <source>
        <dbReference type="SAM" id="Phobius"/>
    </source>
</evidence>
<keyword evidence="4" id="KW-1185">Reference proteome</keyword>
<evidence type="ECO:0008006" key="5">
    <source>
        <dbReference type="Google" id="ProtNLM"/>
    </source>
</evidence>
<keyword evidence="2" id="KW-0472">Membrane</keyword>
<keyword evidence="2" id="KW-1133">Transmembrane helix</keyword>
<sequence length="456" mass="51675">MAEKRQEGRVQEPDRQTRGGWRRESAGDLPAKKIGIQTGKKKDRLIKGLERWKKQLICVAAGIFLGAASQYFAGLDPVIKDGYTMQRSPPGQGEEIYSLKVAGLAGQENKEELEVVLGEEAYTKEEAEALYDRIMEELPQKILGENESFDEIRTDMNLVSELAEYGVSLIWQSQSPEILETTGQVHSRGLSEEGERVLLHLRLTDSRWPREYEIPVTVKPPVLTPAQEAMENLKEQISRAEEAGRFEREFSLPAALGEDKLSYTLNDGPPPFFTLAGLGVLGAVVMSVKEKNDLQKREKNRRSQMLLDYSEVLSRLIIFLGAGMSIRSAWERICGEYRRAVERGDRTERYIYEEMYLTGSQIKSGISEAQAFREFGNRCGLQQYMKLAALLEQNRKNGSRNLRERLRLEMAEAFEERKHQARRLGEEAGTKLLVPLFLLLAVVMVMIAVPAWLAFG</sequence>
<protein>
    <recommendedName>
        <fullName evidence="5">Type II secretion system protein GspF domain-containing protein</fullName>
    </recommendedName>
</protein>
<comment type="caution">
    <text evidence="3">The sequence shown here is derived from an EMBL/GenBank/DDBJ whole genome shotgun (WGS) entry which is preliminary data.</text>
</comment>
<dbReference type="PANTHER" id="PTHR35007">
    <property type="entry name" value="INTEGRAL MEMBRANE PROTEIN-RELATED"/>
    <property type="match status" value="1"/>
</dbReference>
<dbReference type="RefSeq" id="WP_390468899.1">
    <property type="nucleotide sequence ID" value="NZ_BAABXL010000001.1"/>
</dbReference>
<keyword evidence="2" id="KW-0812">Transmembrane</keyword>
<dbReference type="PANTHER" id="PTHR35007:SF2">
    <property type="entry name" value="PILUS ASSEMBLE PROTEIN"/>
    <property type="match status" value="1"/>
</dbReference>
<feature type="compositionally biased region" description="Basic and acidic residues" evidence="1">
    <location>
        <begin position="1"/>
        <end position="26"/>
    </location>
</feature>
<accession>A0ABQ0ASX5</accession>
<name>A0ABQ0ASX5_9FIRM</name>
<feature type="region of interest" description="Disordered" evidence="1">
    <location>
        <begin position="1"/>
        <end position="30"/>
    </location>
</feature>
<proteinExistence type="predicted"/>